<evidence type="ECO:0000256" key="10">
    <source>
        <dbReference type="ARBA" id="ARBA00030680"/>
    </source>
</evidence>
<evidence type="ECO:0000256" key="4">
    <source>
        <dbReference type="ARBA" id="ARBA00011301"/>
    </source>
</evidence>
<gene>
    <name evidence="12" type="ORF">PH603_15840</name>
</gene>
<dbReference type="InterPro" id="IPR029061">
    <property type="entry name" value="THDP-binding"/>
</dbReference>
<dbReference type="Proteomes" id="UP001217500">
    <property type="component" value="Chromosome"/>
</dbReference>
<dbReference type="GO" id="GO:0006099">
    <property type="term" value="P:tricarboxylic acid cycle"/>
    <property type="evidence" value="ECO:0007669"/>
    <property type="project" value="TreeGrafter"/>
</dbReference>
<keyword evidence="7 12" id="KW-0560">Oxidoreductase</keyword>
<dbReference type="SMART" id="SM00861">
    <property type="entry name" value="Transket_pyr"/>
    <property type="match status" value="1"/>
</dbReference>
<dbReference type="InterPro" id="IPR011603">
    <property type="entry name" value="2oxoglutarate_DH_E1"/>
</dbReference>
<dbReference type="Gene3D" id="3.40.50.11610">
    <property type="entry name" value="Multifunctional 2-oxoglutarate metabolism enzyme, C-terminal domain"/>
    <property type="match status" value="1"/>
</dbReference>
<feature type="domain" description="Transketolase-like pyrimidine-binding" evidence="11">
    <location>
        <begin position="615"/>
        <end position="807"/>
    </location>
</feature>
<keyword evidence="8" id="KW-0786">Thiamine pyrophosphate</keyword>
<evidence type="ECO:0000259" key="11">
    <source>
        <dbReference type="SMART" id="SM00861"/>
    </source>
</evidence>
<dbReference type="GO" id="GO:0045252">
    <property type="term" value="C:oxoglutarate dehydrogenase complex"/>
    <property type="evidence" value="ECO:0007669"/>
    <property type="project" value="TreeGrafter"/>
</dbReference>
<sequence length="968" mass="108655">MGAEFDRISALEGVSPAFVESLYDQYQADPFSVDQTWARYFEDLEAGIRAAGPSWARSDWPLKPADERFKALDAGDMFIEAEKSKADAKGAGLSAADVRNATIDSIRALMLVRTYRVRGHLMAYLDPLGLEERPLHVELEPETYGFGPKDMDRKIFMDGVLGLETATLAEIITILRRTYCGNLGVEFMHINDPEEKAWIQRNIEGRDKEIHFTEKGKIAILNKLIEAEEFEKFLGRKYTGTKRFGLDGGESMVPALEAVMKTGGQHGLEEIVLGMPHRGRLNVLANVMQKPYRAIFNEFHGGSFKPDDVQGSGDVKYHLGTSADREFDGNKVHLTLNANPSHLEAVNPVVIGRVRAKQAQRDDLTRTKVASLLLHGDAAFAGQGIVAECFGMSGLRGYNTGGTIHFIVNNQIGFTTSPQFARSSPYPSDVAKMVQAPIFHVNGDDPEAVTFATKLATEFRQTFKRDVVIDMICYRRFGHNESDEPAFTQPLMYAAIRTHPGVVDVYAKRLKEENVLTDEMLEKMRSDFISYLEDEFEAAKDYRVNKADWFEGKWQGLGLAAQDPEARRAETGVGETVLREVGHKLTEYPETFNIHRTLKRVLEAKDKMFETGEGFDWATGEALAFGTLLRDGYGVRLSGQDVGRGTFSQRHAVFVDQKTEARHIPLDTVSSEAKFDVFDSPLSEFGVLGFEYGFSLAEPKTLTLWEAQFGDFVNGAQIIIDQFISSAEAKWLRMSGLVMLLPHGYEGQGPEHSSARLERFLQSSAEDNWQVANCTTPANYFHILRRQMLRKFRKPLIMMTPKSLLRHKMAVSKLEDFGPGSEFHRVLWDDAERGNSALKLKADDKIKRVILCTGKVYYDLLDERDKREQTDTYLLRVEQLYPYPAHAVAKELGRFKNAERIVWCQEEPRNMGAWSYINEHIEASLVSLDMKVKRPVYAGRAASAATATGLASKHAVEQTTLVDAALTI</sequence>
<keyword evidence="9" id="KW-0324">Glycolysis</keyword>
<dbReference type="AlphaFoldDB" id="A0AAE9XS58"/>
<dbReference type="Gene3D" id="3.40.50.12470">
    <property type="match status" value="1"/>
</dbReference>
<dbReference type="PIRSF" id="PIRSF000157">
    <property type="entry name" value="Oxoglu_dh_E1"/>
    <property type="match status" value="1"/>
</dbReference>
<dbReference type="NCBIfam" id="NF008907">
    <property type="entry name" value="PRK12270.1"/>
    <property type="match status" value="1"/>
</dbReference>
<dbReference type="EMBL" id="CP116805">
    <property type="protein sequence ID" value="WCL54010.1"/>
    <property type="molecule type" value="Genomic_DNA"/>
</dbReference>
<dbReference type="GO" id="GO:0005829">
    <property type="term" value="C:cytosol"/>
    <property type="evidence" value="ECO:0007669"/>
    <property type="project" value="TreeGrafter"/>
</dbReference>
<dbReference type="InterPro" id="IPR042179">
    <property type="entry name" value="KGD_C_sf"/>
</dbReference>
<evidence type="ECO:0000256" key="6">
    <source>
        <dbReference type="ARBA" id="ARBA00013321"/>
    </source>
</evidence>
<evidence type="ECO:0000313" key="12">
    <source>
        <dbReference type="EMBL" id="WCL54010.1"/>
    </source>
</evidence>
<dbReference type="EC" id="1.2.4.2" evidence="5"/>
<evidence type="ECO:0000256" key="5">
    <source>
        <dbReference type="ARBA" id="ARBA00012280"/>
    </source>
</evidence>
<evidence type="ECO:0000256" key="1">
    <source>
        <dbReference type="ARBA" id="ARBA00001964"/>
    </source>
</evidence>
<dbReference type="KEGG" id="gso:PH603_15840"/>
<dbReference type="GO" id="GO:0006096">
    <property type="term" value="P:glycolytic process"/>
    <property type="evidence" value="ECO:0007669"/>
    <property type="project" value="UniProtKB-KW"/>
</dbReference>
<protein>
    <recommendedName>
        <fullName evidence="6">2-oxoglutarate dehydrogenase E1 component</fullName>
        <ecNumber evidence="5">1.2.4.2</ecNumber>
    </recommendedName>
    <alternativeName>
        <fullName evidence="10">Alpha-ketoglutarate dehydrogenase</fullName>
    </alternativeName>
</protein>
<reference evidence="12" key="1">
    <citation type="submission" date="2023-01" db="EMBL/GenBank/DDBJ databases">
        <title>The genome sequence of Kordiimonadaceae bacterium 6D33.</title>
        <authorList>
            <person name="Liu Y."/>
        </authorList>
    </citation>
    <scope>NUCLEOTIDE SEQUENCE</scope>
    <source>
        <strain evidence="12">6D33</strain>
    </source>
</reference>
<dbReference type="RefSeq" id="WP_289503729.1">
    <property type="nucleotide sequence ID" value="NZ_CP116805.1"/>
</dbReference>
<dbReference type="InterPro" id="IPR032106">
    <property type="entry name" value="2-oxogl_dehyd_N"/>
</dbReference>
<dbReference type="Gene3D" id="1.10.287.1150">
    <property type="entry name" value="TPP helical domain"/>
    <property type="match status" value="1"/>
</dbReference>
<dbReference type="SUPFAM" id="SSF52518">
    <property type="entry name" value="Thiamin diphosphate-binding fold (THDP-binding)"/>
    <property type="match status" value="2"/>
</dbReference>
<accession>A0AAE9XS58</accession>
<evidence type="ECO:0000256" key="8">
    <source>
        <dbReference type="ARBA" id="ARBA00023052"/>
    </source>
</evidence>
<evidence type="ECO:0000256" key="2">
    <source>
        <dbReference type="ARBA" id="ARBA00003906"/>
    </source>
</evidence>
<dbReference type="Pfam" id="PF02779">
    <property type="entry name" value="Transket_pyr"/>
    <property type="match status" value="1"/>
</dbReference>
<dbReference type="Pfam" id="PF16870">
    <property type="entry name" value="OxoGdeHyase_C"/>
    <property type="match status" value="1"/>
</dbReference>
<dbReference type="Gene3D" id="3.40.50.970">
    <property type="match status" value="1"/>
</dbReference>
<dbReference type="PANTHER" id="PTHR23152:SF4">
    <property type="entry name" value="2-OXOADIPATE DEHYDROGENASE COMPLEX COMPONENT E1"/>
    <property type="match status" value="1"/>
</dbReference>
<dbReference type="CDD" id="cd02016">
    <property type="entry name" value="TPP_E1_OGDC_like"/>
    <property type="match status" value="1"/>
</dbReference>
<dbReference type="GO" id="GO:0030976">
    <property type="term" value="F:thiamine pyrophosphate binding"/>
    <property type="evidence" value="ECO:0007669"/>
    <property type="project" value="InterPro"/>
</dbReference>
<dbReference type="PANTHER" id="PTHR23152">
    <property type="entry name" value="2-OXOGLUTARATE DEHYDROGENASE"/>
    <property type="match status" value="1"/>
</dbReference>
<dbReference type="InterPro" id="IPR031717">
    <property type="entry name" value="ODO-1/KGD_C"/>
</dbReference>
<evidence type="ECO:0000256" key="9">
    <source>
        <dbReference type="ARBA" id="ARBA00023152"/>
    </source>
</evidence>
<comment type="similarity">
    <text evidence="3">Belongs to the alpha-ketoglutarate dehydrogenase family.</text>
</comment>
<dbReference type="GO" id="GO:0004591">
    <property type="term" value="F:oxoglutarate dehydrogenase (succinyl-transferring) activity"/>
    <property type="evidence" value="ECO:0007669"/>
    <property type="project" value="UniProtKB-EC"/>
</dbReference>
<dbReference type="Pfam" id="PF16078">
    <property type="entry name" value="2-oxogl_dehyd_N"/>
    <property type="match status" value="1"/>
</dbReference>
<dbReference type="NCBIfam" id="TIGR00239">
    <property type="entry name" value="2oxo_dh_E1"/>
    <property type="match status" value="1"/>
</dbReference>
<dbReference type="InterPro" id="IPR005475">
    <property type="entry name" value="Transketolase-like_Pyr-bd"/>
</dbReference>
<name>A0AAE9XS58_9PROT</name>
<keyword evidence="13" id="KW-1185">Reference proteome</keyword>
<evidence type="ECO:0000256" key="3">
    <source>
        <dbReference type="ARBA" id="ARBA00006936"/>
    </source>
</evidence>
<dbReference type="FunFam" id="3.40.50.12470:FF:000003">
    <property type="entry name" value="2-oxoglutarate dehydrogenase E1 component"/>
    <property type="match status" value="1"/>
</dbReference>
<organism evidence="12 13">
    <name type="scientific">Gimibacter soli</name>
    <dbReference type="NCBI Taxonomy" id="3024400"/>
    <lineage>
        <taxon>Bacteria</taxon>
        <taxon>Pseudomonadati</taxon>
        <taxon>Pseudomonadota</taxon>
        <taxon>Alphaproteobacteria</taxon>
        <taxon>Kordiimonadales</taxon>
        <taxon>Temperatibacteraceae</taxon>
        <taxon>Gimibacter</taxon>
    </lineage>
</organism>
<comment type="cofactor">
    <cofactor evidence="1">
        <name>thiamine diphosphate</name>
        <dbReference type="ChEBI" id="CHEBI:58937"/>
    </cofactor>
</comment>
<comment type="subunit">
    <text evidence="4">Homodimer. Part of the 2-oxoglutarate dehydrogenase (OGDH) complex composed of E1 (2-oxoglutarate dehydrogenase), E2 (dihydrolipoamide succinyltransferase) and E3 (dihydrolipoamide dehydrogenase); the complex contains multiple copies of the three enzymatic components (E1, E2 and E3).</text>
</comment>
<comment type="function">
    <text evidence="2">E1 component of the 2-oxoglutarate dehydrogenase (OGDH) complex which catalyzes the decarboxylation of 2-oxoglutarate, the first step in the conversion of 2-oxoglutarate to succinyl-CoA and CO(2).</text>
</comment>
<proteinExistence type="inferred from homology"/>
<dbReference type="Pfam" id="PF00676">
    <property type="entry name" value="E1_dh"/>
    <property type="match status" value="1"/>
</dbReference>
<dbReference type="NCBIfam" id="NF006914">
    <property type="entry name" value="PRK09404.1"/>
    <property type="match status" value="1"/>
</dbReference>
<dbReference type="InterPro" id="IPR001017">
    <property type="entry name" value="DH_E1"/>
</dbReference>
<evidence type="ECO:0000313" key="13">
    <source>
        <dbReference type="Proteomes" id="UP001217500"/>
    </source>
</evidence>
<evidence type="ECO:0000256" key="7">
    <source>
        <dbReference type="ARBA" id="ARBA00023002"/>
    </source>
</evidence>